<dbReference type="OrthoDB" id="6226069at2759"/>
<dbReference type="Proteomes" id="UP000479000">
    <property type="component" value="Unassembled WGS sequence"/>
</dbReference>
<organism evidence="1 2">
    <name type="scientific">Nesidiocoris tenuis</name>
    <dbReference type="NCBI Taxonomy" id="355587"/>
    <lineage>
        <taxon>Eukaryota</taxon>
        <taxon>Metazoa</taxon>
        <taxon>Ecdysozoa</taxon>
        <taxon>Arthropoda</taxon>
        <taxon>Hexapoda</taxon>
        <taxon>Insecta</taxon>
        <taxon>Pterygota</taxon>
        <taxon>Neoptera</taxon>
        <taxon>Paraneoptera</taxon>
        <taxon>Hemiptera</taxon>
        <taxon>Heteroptera</taxon>
        <taxon>Panheteroptera</taxon>
        <taxon>Cimicomorpha</taxon>
        <taxon>Miridae</taxon>
        <taxon>Dicyphina</taxon>
        <taxon>Nesidiocoris</taxon>
    </lineage>
</organism>
<dbReference type="EMBL" id="CADCXU010036239">
    <property type="protein sequence ID" value="CAB0021048.1"/>
    <property type="molecule type" value="Genomic_DNA"/>
</dbReference>
<reference evidence="1 2" key="1">
    <citation type="submission" date="2020-02" db="EMBL/GenBank/DDBJ databases">
        <authorList>
            <person name="Ferguson B K."/>
        </authorList>
    </citation>
    <scope>NUCLEOTIDE SEQUENCE [LARGE SCALE GENOMIC DNA]</scope>
</reference>
<name>A0A6H5HR82_9HEMI</name>
<protein>
    <submittedName>
        <fullName evidence="1">Uncharacterized protein</fullName>
    </submittedName>
</protein>
<accession>A0A6H5HR82</accession>
<proteinExistence type="predicted"/>
<sequence length="163" mass="18478">MDGEELKPRISILLKDRHCSYDTQYNHIEIGDTGFQFFTVDIVIVLKSRIGTELRKKLFLIHIYSESLPEQVSICSSFTGRLAPPSTNECSGSAAAWDSLIVERESRCVIARTLDLPAGIGFYFHIYRVNGSIVIVLKSRIGTERQKKLFLVHIYSESLPEQV</sequence>
<keyword evidence="2" id="KW-1185">Reference proteome</keyword>
<gene>
    <name evidence="1" type="ORF">NTEN_LOCUS24573</name>
</gene>
<feature type="non-terminal residue" evidence="1">
    <location>
        <position position="163"/>
    </location>
</feature>
<evidence type="ECO:0000313" key="1">
    <source>
        <dbReference type="EMBL" id="CAB0021048.1"/>
    </source>
</evidence>
<dbReference type="AlphaFoldDB" id="A0A6H5HR82"/>
<evidence type="ECO:0000313" key="2">
    <source>
        <dbReference type="Proteomes" id="UP000479000"/>
    </source>
</evidence>